<keyword evidence="3" id="KW-0997">Cell inner membrane</keyword>
<dbReference type="GO" id="GO:0015153">
    <property type="term" value="F:rhamnose transmembrane transporter activity"/>
    <property type="evidence" value="ECO:0007669"/>
    <property type="project" value="InterPro"/>
</dbReference>
<feature type="transmembrane region" description="Helical" evidence="9">
    <location>
        <begin position="254"/>
        <end position="274"/>
    </location>
</feature>
<dbReference type="EMBL" id="BMJS01000023">
    <property type="protein sequence ID" value="GGG01920.1"/>
    <property type="molecule type" value="Genomic_DNA"/>
</dbReference>
<feature type="transmembrane region" description="Helical" evidence="9">
    <location>
        <begin position="280"/>
        <end position="303"/>
    </location>
</feature>
<dbReference type="GO" id="GO:0016020">
    <property type="term" value="C:membrane"/>
    <property type="evidence" value="ECO:0007669"/>
    <property type="project" value="InterPro"/>
</dbReference>
<feature type="transmembrane region" description="Helical" evidence="9">
    <location>
        <begin position="124"/>
        <end position="148"/>
    </location>
</feature>
<keyword evidence="8 9" id="KW-0472">Membrane</keyword>
<keyword evidence="4" id="KW-0762">Sugar transport</keyword>
<proteinExistence type="predicted"/>
<evidence type="ECO:0000256" key="9">
    <source>
        <dbReference type="SAM" id="Phobius"/>
    </source>
</evidence>
<evidence type="ECO:0000256" key="8">
    <source>
        <dbReference type="ARBA" id="ARBA00023136"/>
    </source>
</evidence>
<dbReference type="InterPro" id="IPR004673">
    <property type="entry name" value="L-rhamnose-proton_sym_RhaT"/>
</dbReference>
<protein>
    <submittedName>
        <fullName evidence="10">Sugar:proton symporter</fullName>
    </submittedName>
</protein>
<dbReference type="RefSeq" id="WP_117003247.1">
    <property type="nucleotide sequence ID" value="NZ_BMJS01000023.1"/>
</dbReference>
<reference evidence="10" key="1">
    <citation type="journal article" date="2014" name="Int. J. Syst. Evol. Microbiol.">
        <title>Complete genome sequence of Corynebacterium casei LMG S-19264T (=DSM 44701T), isolated from a smear-ripened cheese.</title>
        <authorList>
            <consortium name="US DOE Joint Genome Institute (JGI-PGF)"/>
            <person name="Walter F."/>
            <person name="Albersmeier A."/>
            <person name="Kalinowski J."/>
            <person name="Ruckert C."/>
        </authorList>
    </citation>
    <scope>NUCLEOTIDE SEQUENCE</scope>
    <source>
        <strain evidence="10">CGMCC 1.15758</strain>
    </source>
</reference>
<keyword evidence="5 9" id="KW-0812">Transmembrane</keyword>
<dbReference type="GO" id="GO:0015293">
    <property type="term" value="F:symporter activity"/>
    <property type="evidence" value="ECO:0007669"/>
    <property type="project" value="UniProtKB-KW"/>
</dbReference>
<evidence type="ECO:0000256" key="2">
    <source>
        <dbReference type="ARBA" id="ARBA00022475"/>
    </source>
</evidence>
<evidence type="ECO:0000256" key="1">
    <source>
        <dbReference type="ARBA" id="ARBA00022448"/>
    </source>
</evidence>
<gene>
    <name evidence="10" type="ORF">GCM10010995_19230</name>
</gene>
<feature type="transmembrane region" description="Helical" evidence="9">
    <location>
        <begin position="66"/>
        <end position="91"/>
    </location>
</feature>
<evidence type="ECO:0000313" key="11">
    <source>
        <dbReference type="Proteomes" id="UP000636949"/>
    </source>
</evidence>
<dbReference type="OrthoDB" id="9790043at2"/>
<evidence type="ECO:0000256" key="7">
    <source>
        <dbReference type="ARBA" id="ARBA00022989"/>
    </source>
</evidence>
<keyword evidence="7 9" id="KW-1133">Transmembrane helix</keyword>
<evidence type="ECO:0000313" key="10">
    <source>
        <dbReference type="EMBL" id="GGG01920.1"/>
    </source>
</evidence>
<feature type="transmembrane region" description="Helical" evidence="9">
    <location>
        <begin position="35"/>
        <end position="54"/>
    </location>
</feature>
<feature type="transmembrane region" description="Helical" evidence="9">
    <location>
        <begin position="315"/>
        <end position="339"/>
    </location>
</feature>
<evidence type="ECO:0000256" key="6">
    <source>
        <dbReference type="ARBA" id="ARBA00022847"/>
    </source>
</evidence>
<accession>A0A8J2Z5D3</accession>
<feature type="transmembrane region" description="Helical" evidence="9">
    <location>
        <begin position="208"/>
        <end position="233"/>
    </location>
</feature>
<reference evidence="10" key="2">
    <citation type="submission" date="2020-09" db="EMBL/GenBank/DDBJ databases">
        <authorList>
            <person name="Sun Q."/>
            <person name="Zhou Y."/>
        </authorList>
    </citation>
    <scope>NUCLEOTIDE SEQUENCE</scope>
    <source>
        <strain evidence="10">CGMCC 1.15758</strain>
    </source>
</reference>
<feature type="transmembrane region" description="Helical" evidence="9">
    <location>
        <begin position="6"/>
        <end position="23"/>
    </location>
</feature>
<comment type="caution">
    <text evidence="10">The sequence shown here is derived from an EMBL/GenBank/DDBJ whole genome shotgun (WGS) entry which is preliminary data.</text>
</comment>
<keyword evidence="2" id="KW-1003">Cell membrane</keyword>
<dbReference type="Proteomes" id="UP000636949">
    <property type="component" value="Unassembled WGS sequence"/>
</dbReference>
<evidence type="ECO:0000256" key="3">
    <source>
        <dbReference type="ARBA" id="ARBA00022519"/>
    </source>
</evidence>
<name>A0A8J2Z5D3_9GAMM</name>
<sequence length="340" mass="36763">MTIISALFFSVLAGILNGSFATPTKHMQINPVKMWLNFAFWGFIIIPFLTFLIVDPAFFGLLLQVPTMAIVIPLIAGLIWGIGMVCLSVALKHIGIGVAFVINIGIGTAGGTLIPLIFFPQQQLSTGFVSLVIVAVVFLLVGVLLAGLAAQQREKETLTNTTNKATKVALFAILITIFAGISSALQGASYAYALSAYATLTNEVNSPFILAILPWFFVFVGGFIPYVIYFAMLNAKTQRQTQAVSTQKMTLKDQLLIIAMAVMFFESTVCYAKASQILGALGPIIAWPLFMTFIILMSNFWGLKHGEWRNASRAAGIKIISAIILLIVAVITLVGASLFR</sequence>
<feature type="transmembrane region" description="Helical" evidence="9">
    <location>
        <begin position="168"/>
        <end position="188"/>
    </location>
</feature>
<dbReference type="Pfam" id="PF06379">
    <property type="entry name" value="RhaT"/>
    <property type="match status" value="1"/>
</dbReference>
<keyword evidence="11" id="KW-1185">Reference proteome</keyword>
<evidence type="ECO:0000256" key="5">
    <source>
        <dbReference type="ARBA" id="ARBA00022692"/>
    </source>
</evidence>
<evidence type="ECO:0000256" key="4">
    <source>
        <dbReference type="ARBA" id="ARBA00022597"/>
    </source>
</evidence>
<keyword evidence="6" id="KW-0769">Symport</keyword>
<organism evidence="10 11">
    <name type="scientific">Cysteiniphilum litorale</name>
    <dbReference type="NCBI Taxonomy" id="2056700"/>
    <lineage>
        <taxon>Bacteria</taxon>
        <taxon>Pseudomonadati</taxon>
        <taxon>Pseudomonadota</taxon>
        <taxon>Gammaproteobacteria</taxon>
        <taxon>Thiotrichales</taxon>
        <taxon>Fastidiosibacteraceae</taxon>
        <taxon>Cysteiniphilum</taxon>
    </lineage>
</organism>
<keyword evidence="1" id="KW-0813">Transport</keyword>
<dbReference type="AlphaFoldDB" id="A0A8J2Z5D3"/>
<feature type="transmembrane region" description="Helical" evidence="9">
    <location>
        <begin position="98"/>
        <end position="118"/>
    </location>
</feature>